<dbReference type="PROSITE" id="PS50119">
    <property type="entry name" value="ZF_BBOX"/>
    <property type="match status" value="1"/>
</dbReference>
<dbReference type="EnsemblMetazoa" id="XM_011679823">
    <property type="protein sequence ID" value="XP_011678125"/>
    <property type="gene ID" value="LOC105444932"/>
</dbReference>
<feature type="region of interest" description="Disordered" evidence="6">
    <location>
        <begin position="242"/>
        <end position="264"/>
    </location>
</feature>
<keyword evidence="5" id="KW-0175">Coiled coil</keyword>
<dbReference type="RefSeq" id="XP_011678125.2">
    <property type="nucleotide sequence ID" value="XM_011679823.2"/>
</dbReference>
<evidence type="ECO:0000256" key="2">
    <source>
        <dbReference type="ARBA" id="ARBA00022771"/>
    </source>
</evidence>
<evidence type="ECO:0000256" key="6">
    <source>
        <dbReference type="SAM" id="MobiDB-lite"/>
    </source>
</evidence>
<dbReference type="SMART" id="SM00184">
    <property type="entry name" value="RING"/>
    <property type="match status" value="1"/>
</dbReference>
<evidence type="ECO:0000313" key="9">
    <source>
        <dbReference type="EnsemblMetazoa" id="XP_011678125"/>
    </source>
</evidence>
<dbReference type="PANTHER" id="PTHR25462:SF229">
    <property type="entry name" value="TRANSCRIPTION INTERMEDIARY FACTOR 1-BETA"/>
    <property type="match status" value="1"/>
</dbReference>
<evidence type="ECO:0000256" key="5">
    <source>
        <dbReference type="SAM" id="Coils"/>
    </source>
</evidence>
<dbReference type="InParanoid" id="A0A7M7HMI8"/>
<dbReference type="GeneID" id="105444932"/>
<dbReference type="SUPFAM" id="SSF57850">
    <property type="entry name" value="RING/U-box"/>
    <property type="match status" value="1"/>
</dbReference>
<evidence type="ECO:0000256" key="1">
    <source>
        <dbReference type="ARBA" id="ARBA00022723"/>
    </source>
</evidence>
<dbReference type="OMA" id="YKDIFCE"/>
<feature type="coiled-coil region" evidence="5">
    <location>
        <begin position="125"/>
        <end position="180"/>
    </location>
</feature>
<dbReference type="InterPro" id="IPR013083">
    <property type="entry name" value="Znf_RING/FYVE/PHD"/>
</dbReference>
<reference evidence="9" key="2">
    <citation type="submission" date="2021-01" db="UniProtKB">
        <authorList>
            <consortium name="EnsemblMetazoa"/>
        </authorList>
    </citation>
    <scope>IDENTIFICATION</scope>
</reference>
<dbReference type="SUPFAM" id="SSF57845">
    <property type="entry name" value="B-box zinc-binding domain"/>
    <property type="match status" value="1"/>
</dbReference>
<dbReference type="InterPro" id="IPR017907">
    <property type="entry name" value="Znf_RING_CS"/>
</dbReference>
<keyword evidence="1" id="KW-0479">Metal-binding</keyword>
<dbReference type="InterPro" id="IPR000315">
    <property type="entry name" value="Znf_B-box"/>
</dbReference>
<evidence type="ECO:0000259" key="7">
    <source>
        <dbReference type="PROSITE" id="PS50089"/>
    </source>
</evidence>
<dbReference type="KEGG" id="spu:105444932"/>
<evidence type="ECO:0000259" key="8">
    <source>
        <dbReference type="PROSITE" id="PS50119"/>
    </source>
</evidence>
<proteinExistence type="predicted"/>
<dbReference type="OrthoDB" id="6270329at2759"/>
<dbReference type="SUPFAM" id="SSF50969">
    <property type="entry name" value="YVTN repeat-like/Quinoprotein amine dehydrogenase"/>
    <property type="match status" value="1"/>
</dbReference>
<dbReference type="InterPro" id="IPR027370">
    <property type="entry name" value="Znf-RING_euk"/>
</dbReference>
<evidence type="ECO:0000313" key="10">
    <source>
        <dbReference type="Proteomes" id="UP000007110"/>
    </source>
</evidence>
<dbReference type="AlphaFoldDB" id="A0A7M7HMI8"/>
<reference evidence="10" key="1">
    <citation type="submission" date="2015-02" db="EMBL/GenBank/DDBJ databases">
        <title>Genome sequencing for Strongylocentrotus purpuratus.</title>
        <authorList>
            <person name="Murali S."/>
            <person name="Liu Y."/>
            <person name="Vee V."/>
            <person name="English A."/>
            <person name="Wang M."/>
            <person name="Skinner E."/>
            <person name="Han Y."/>
            <person name="Muzny D.M."/>
            <person name="Worley K.C."/>
            <person name="Gibbs R.A."/>
        </authorList>
    </citation>
    <scope>NUCLEOTIDE SEQUENCE</scope>
</reference>
<dbReference type="InterPro" id="IPR001841">
    <property type="entry name" value="Znf_RING"/>
</dbReference>
<evidence type="ECO:0000256" key="4">
    <source>
        <dbReference type="PROSITE-ProRule" id="PRU00024"/>
    </source>
</evidence>
<feature type="domain" description="RING-type" evidence="7">
    <location>
        <begin position="15"/>
        <end position="58"/>
    </location>
</feature>
<feature type="domain" description="B box-type" evidence="8">
    <location>
        <begin position="91"/>
        <end position="132"/>
    </location>
</feature>
<dbReference type="GO" id="GO:0061630">
    <property type="term" value="F:ubiquitin protein ligase activity"/>
    <property type="evidence" value="ECO:0000318"/>
    <property type="project" value="GO_Central"/>
</dbReference>
<dbReference type="Gene3D" id="3.30.160.60">
    <property type="entry name" value="Classic Zinc Finger"/>
    <property type="match status" value="1"/>
</dbReference>
<organism evidence="9 10">
    <name type="scientific">Strongylocentrotus purpuratus</name>
    <name type="common">Purple sea urchin</name>
    <dbReference type="NCBI Taxonomy" id="7668"/>
    <lineage>
        <taxon>Eukaryota</taxon>
        <taxon>Metazoa</taxon>
        <taxon>Echinodermata</taxon>
        <taxon>Eleutherozoa</taxon>
        <taxon>Echinozoa</taxon>
        <taxon>Echinoidea</taxon>
        <taxon>Euechinoidea</taxon>
        <taxon>Echinacea</taxon>
        <taxon>Camarodonta</taxon>
        <taxon>Echinidea</taxon>
        <taxon>Strongylocentrotidae</taxon>
        <taxon>Strongylocentrotus</taxon>
    </lineage>
</organism>
<name>A0A7M7HMI8_STRPU</name>
<accession>A0A7M7HMI8</accession>
<dbReference type="PROSITE" id="PS00518">
    <property type="entry name" value="ZF_RING_1"/>
    <property type="match status" value="1"/>
</dbReference>
<keyword evidence="10" id="KW-1185">Reference proteome</keyword>
<dbReference type="Proteomes" id="UP000007110">
    <property type="component" value="Unassembled WGS sequence"/>
</dbReference>
<keyword evidence="3" id="KW-0862">Zinc</keyword>
<dbReference type="InterPro" id="IPR011044">
    <property type="entry name" value="Quino_amine_DH_bsu"/>
</dbReference>
<dbReference type="PANTHER" id="PTHR25462">
    <property type="entry name" value="BONUS, ISOFORM C-RELATED"/>
    <property type="match status" value="1"/>
</dbReference>
<dbReference type="Gene3D" id="3.30.40.10">
    <property type="entry name" value="Zinc/RING finger domain, C3HC4 (zinc finger)"/>
    <property type="match status" value="1"/>
</dbReference>
<evidence type="ECO:0000256" key="3">
    <source>
        <dbReference type="ARBA" id="ARBA00022833"/>
    </source>
</evidence>
<dbReference type="InterPro" id="IPR047153">
    <property type="entry name" value="TRIM45/56/19-like"/>
</dbReference>
<dbReference type="GO" id="GO:0008270">
    <property type="term" value="F:zinc ion binding"/>
    <property type="evidence" value="ECO:0007669"/>
    <property type="project" value="UniProtKB-KW"/>
</dbReference>
<keyword evidence="2 4" id="KW-0863">Zinc-finger</keyword>
<protein>
    <submittedName>
        <fullName evidence="9">Uncharacterized protein</fullName>
    </submittedName>
</protein>
<dbReference type="Pfam" id="PF13445">
    <property type="entry name" value="zf-RING_UBOX"/>
    <property type="match status" value="1"/>
</dbReference>
<sequence>MASKVEGEKLQGLVCPLCLDVFENATILGCGHTFCRECLEAYDEQHHDLDHLVCPVCRGVTGLGQDRVAGLIPNFSVKGLVEKINLEVAGRRPVYCSLHSVVYKDIFCEDCAEFICLTCYLNGHKDHVIKKKEELERDLKERRNTLIRRKARRFLLERSLSNADDLRQDTNQHLGNLEKEIRDAFVKKLMILQEDEGMLLKMVNEIRKNSDEIVEKSALFCQADEKLLALGHIELEMNASANERQHDQTASSVRGKNAEGLQTSTPTVNSMTIVGEIPLPKGLAGMSALSKDAVVVGYGWNGKGSDCFSLSGNQITHLKSEVGNVYDIAMLADGRTVASHDVDVCLVFDRKGKRIGGMKYICNKAGMCPMICSDLEDNIYAVGRSSEINIFHGSKSNPKRVVHTGNIKPSQICVTKTGIMVTCTCIMTPSTVTVFDRDGHVGSSITASDDSEYLLAAVDGDDSVLVARVRVGSDTIGLTRYTLDGTRLLEDVAFVPLKLHSPCQSFWSYMVSLTPNMLAFKSKRRLYFIELAA</sequence>
<feature type="compositionally biased region" description="Polar residues" evidence="6">
    <location>
        <begin position="248"/>
        <end position="264"/>
    </location>
</feature>
<dbReference type="PROSITE" id="PS50089">
    <property type="entry name" value="ZF_RING_2"/>
    <property type="match status" value="1"/>
</dbReference>